<dbReference type="CDD" id="cd15904">
    <property type="entry name" value="TSPO_MBR"/>
    <property type="match status" value="1"/>
</dbReference>
<feature type="transmembrane region" description="Helical" evidence="6">
    <location>
        <begin position="49"/>
        <end position="71"/>
    </location>
</feature>
<dbReference type="GO" id="GO:0016020">
    <property type="term" value="C:membrane"/>
    <property type="evidence" value="ECO:0007669"/>
    <property type="project" value="UniProtKB-SubCell"/>
</dbReference>
<dbReference type="PANTHER" id="PTHR10057:SF0">
    <property type="entry name" value="TRANSLOCATOR PROTEIN"/>
    <property type="match status" value="1"/>
</dbReference>
<dbReference type="EMBL" id="CP010971">
    <property type="protein sequence ID" value="AJQ52522.1"/>
    <property type="molecule type" value="Genomic_DNA"/>
</dbReference>
<dbReference type="Gene3D" id="1.20.1260.100">
    <property type="entry name" value="TspO/MBR protein"/>
    <property type="match status" value="1"/>
</dbReference>
<accession>A0A9N7GBI2</accession>
<feature type="transmembrane region" description="Helical" evidence="6">
    <location>
        <begin position="108"/>
        <end position="127"/>
    </location>
</feature>
<evidence type="ECO:0000256" key="5">
    <source>
        <dbReference type="ARBA" id="ARBA00023136"/>
    </source>
</evidence>
<feature type="transmembrane region" description="Helical" evidence="6">
    <location>
        <begin position="83"/>
        <end position="102"/>
    </location>
</feature>
<comment type="similarity">
    <text evidence="2">Belongs to the TspO/BZRP family.</text>
</comment>
<keyword evidence="7" id="KW-0614">Plasmid</keyword>
<sequence>MHYRKKYLSLITWIVALVAIGSIIGSLTIAEISTWYSTLNRSPLTPPNYVFPVVWNILYSAIGACGWVIWCTTTFPVLNTIKTLYVTQLVLNWSWTPLFFYFHLIKTSLLILISMDIIVGMLILLAYPKIKTVSLLMIPYLLWILIATYLNLYIWQYN</sequence>
<evidence type="ECO:0000256" key="4">
    <source>
        <dbReference type="ARBA" id="ARBA00022989"/>
    </source>
</evidence>
<dbReference type="InterPro" id="IPR038330">
    <property type="entry name" value="TspO/MBR-related_sf"/>
</dbReference>
<evidence type="ECO:0000313" key="7">
    <source>
        <dbReference type="EMBL" id="AJQ52522.1"/>
    </source>
</evidence>
<feature type="transmembrane region" description="Helical" evidence="6">
    <location>
        <begin position="7"/>
        <end position="29"/>
    </location>
</feature>
<evidence type="ECO:0000256" key="6">
    <source>
        <dbReference type="SAM" id="Phobius"/>
    </source>
</evidence>
<dbReference type="GO" id="GO:0033013">
    <property type="term" value="P:tetrapyrrole metabolic process"/>
    <property type="evidence" value="ECO:0007669"/>
    <property type="project" value="UniProtKB-ARBA"/>
</dbReference>
<dbReference type="Pfam" id="PF03073">
    <property type="entry name" value="TspO_MBR"/>
    <property type="match status" value="1"/>
</dbReference>
<dbReference type="PIRSF" id="PIRSF005859">
    <property type="entry name" value="PBR"/>
    <property type="match status" value="1"/>
</dbReference>
<geneLocation type="plasmid" evidence="8">
    <name>prra2</name>
</geneLocation>
<keyword evidence="5 6" id="KW-0472">Membrane</keyword>
<organism evidence="7 8">
    <name type="scientific">Rickettsia conorii subsp. raoultii</name>
    <dbReference type="NCBI Taxonomy" id="369822"/>
    <lineage>
        <taxon>Bacteria</taxon>
        <taxon>Pseudomonadati</taxon>
        <taxon>Pseudomonadota</taxon>
        <taxon>Alphaproteobacteria</taxon>
        <taxon>Rickettsiales</taxon>
        <taxon>Rickettsiaceae</taxon>
        <taxon>Rickettsieae</taxon>
        <taxon>Rickettsia</taxon>
        <taxon>spotted fever group</taxon>
    </lineage>
</organism>
<keyword evidence="4 6" id="KW-1133">Transmembrane helix</keyword>
<dbReference type="AlphaFoldDB" id="A0A9N7GBI2"/>
<dbReference type="PANTHER" id="PTHR10057">
    <property type="entry name" value="PERIPHERAL-TYPE BENZODIAZEPINE RECEPTOR"/>
    <property type="match status" value="1"/>
</dbReference>
<proteinExistence type="inferred from homology"/>
<evidence type="ECO:0000256" key="3">
    <source>
        <dbReference type="ARBA" id="ARBA00022692"/>
    </source>
</evidence>
<dbReference type="RefSeq" id="WP_064464981.1">
    <property type="nucleotide sequence ID" value="NZ_CP010971.1"/>
</dbReference>
<keyword evidence="3 6" id="KW-0812">Transmembrane</keyword>
<dbReference type="FunFam" id="1.20.1260.100:FF:000001">
    <property type="entry name" value="translocator protein 2"/>
    <property type="match status" value="1"/>
</dbReference>
<reference evidence="7 8" key="1">
    <citation type="journal article" date="2016" name="Genome Announc.">
        <title>Genome Sequence of the Tick-Borne Pathogen Rickettsia raoultii.</title>
        <authorList>
            <person name="El Karkouri K."/>
            <person name="Mediannikov O."/>
            <person name="Robert C."/>
            <person name="Raoult D."/>
            <person name="Fournier P.E."/>
        </authorList>
    </citation>
    <scope>NUCLEOTIDE SEQUENCE [LARGE SCALE GENOMIC DNA]</scope>
    <source>
        <strain evidence="7 8">Khabarovsk</strain>
    </source>
</reference>
<dbReference type="Proteomes" id="UP000077462">
    <property type="component" value="Plasmid pRra2"/>
</dbReference>
<evidence type="ECO:0000256" key="2">
    <source>
        <dbReference type="ARBA" id="ARBA00007524"/>
    </source>
</evidence>
<evidence type="ECO:0000256" key="1">
    <source>
        <dbReference type="ARBA" id="ARBA00004141"/>
    </source>
</evidence>
<comment type="subcellular location">
    <subcellularLocation>
        <location evidence="1">Membrane</location>
        <topology evidence="1">Multi-pass membrane protein</topology>
    </subcellularLocation>
</comment>
<evidence type="ECO:0000313" key="8">
    <source>
        <dbReference type="Proteomes" id="UP000077462"/>
    </source>
</evidence>
<feature type="transmembrane region" description="Helical" evidence="6">
    <location>
        <begin position="134"/>
        <end position="155"/>
    </location>
</feature>
<gene>
    <name evidence="7" type="ORF">UQ52_07865</name>
</gene>
<protein>
    <submittedName>
        <fullName evidence="7">Uncharacterized protein</fullName>
    </submittedName>
</protein>
<dbReference type="InterPro" id="IPR004307">
    <property type="entry name" value="TspO_MBR"/>
</dbReference>
<name>A0A9N7GBI2_RICCR</name>